<sequence length="100" mass="11112">MCVVMVPPIFARISQWINSLVLARDILSCGLTQTGQNHVFGMQENHLGTVQSPWSIQTLTSMVLSATITLAKWFLHSYGILMLRKVRSHITDQVTGATTI</sequence>
<dbReference type="EMBL" id="CM037617">
    <property type="protein sequence ID" value="KAH8005438.1"/>
    <property type="molecule type" value="Genomic_DNA"/>
</dbReference>
<evidence type="ECO:0000313" key="2">
    <source>
        <dbReference type="Proteomes" id="UP000827872"/>
    </source>
</evidence>
<dbReference type="Proteomes" id="UP000827872">
    <property type="component" value="Linkage Group LG04"/>
</dbReference>
<evidence type="ECO:0000313" key="1">
    <source>
        <dbReference type="EMBL" id="KAH8005438.1"/>
    </source>
</evidence>
<reference evidence="1" key="1">
    <citation type="submission" date="2021-08" db="EMBL/GenBank/DDBJ databases">
        <title>The first chromosome-level gecko genome reveals the dynamic sex chromosomes of Neotropical dwarf geckos (Sphaerodactylidae: Sphaerodactylus).</title>
        <authorList>
            <person name="Pinto B.J."/>
            <person name="Keating S.E."/>
            <person name="Gamble T."/>
        </authorList>
    </citation>
    <scope>NUCLEOTIDE SEQUENCE</scope>
    <source>
        <strain evidence="1">TG3544</strain>
    </source>
</reference>
<accession>A0ACB8FIS1</accession>
<keyword evidence="2" id="KW-1185">Reference proteome</keyword>
<organism evidence="1 2">
    <name type="scientific">Sphaerodactylus townsendi</name>
    <dbReference type="NCBI Taxonomy" id="933632"/>
    <lineage>
        <taxon>Eukaryota</taxon>
        <taxon>Metazoa</taxon>
        <taxon>Chordata</taxon>
        <taxon>Craniata</taxon>
        <taxon>Vertebrata</taxon>
        <taxon>Euteleostomi</taxon>
        <taxon>Lepidosauria</taxon>
        <taxon>Squamata</taxon>
        <taxon>Bifurcata</taxon>
        <taxon>Gekkota</taxon>
        <taxon>Sphaerodactylidae</taxon>
        <taxon>Sphaerodactylus</taxon>
    </lineage>
</organism>
<comment type="caution">
    <text evidence="1">The sequence shown here is derived from an EMBL/GenBank/DDBJ whole genome shotgun (WGS) entry which is preliminary data.</text>
</comment>
<proteinExistence type="predicted"/>
<gene>
    <name evidence="1" type="ORF">K3G42_027381</name>
</gene>
<name>A0ACB8FIS1_9SAUR</name>
<protein>
    <submittedName>
        <fullName evidence="1">Uncharacterized protein</fullName>
    </submittedName>
</protein>